<dbReference type="GO" id="GO:0005694">
    <property type="term" value="C:chromosome"/>
    <property type="evidence" value="ECO:0007669"/>
    <property type="project" value="TreeGrafter"/>
</dbReference>
<reference evidence="6" key="2">
    <citation type="journal article" date="2021" name="PeerJ">
        <title>Extensive microbial diversity within the chicken gut microbiome revealed by metagenomics and culture.</title>
        <authorList>
            <person name="Gilroy R."/>
            <person name="Ravi A."/>
            <person name="Getino M."/>
            <person name="Pursley I."/>
            <person name="Horton D.L."/>
            <person name="Alikhan N.F."/>
            <person name="Baker D."/>
            <person name="Gharbi K."/>
            <person name="Hall N."/>
            <person name="Watson M."/>
            <person name="Adriaenssens E.M."/>
            <person name="Foster-Nyarko E."/>
            <person name="Jarju S."/>
            <person name="Secka A."/>
            <person name="Antonio M."/>
            <person name="Oren A."/>
            <person name="Chaudhuri R.R."/>
            <person name="La Ragione R."/>
            <person name="Hildebrand F."/>
            <person name="Pallen M.J."/>
        </authorList>
    </citation>
    <scope>NUCLEOTIDE SEQUENCE</scope>
    <source>
        <strain evidence="6">ChiW3-316</strain>
    </source>
</reference>
<dbReference type="PIRSF" id="PIRSF036758">
    <property type="entry name" value="Aden_M_ParB"/>
    <property type="match status" value="1"/>
</dbReference>
<dbReference type="Proteomes" id="UP000824107">
    <property type="component" value="Unassembled WGS sequence"/>
</dbReference>
<reference evidence="6" key="1">
    <citation type="submission" date="2020-10" db="EMBL/GenBank/DDBJ databases">
        <authorList>
            <person name="Gilroy R."/>
        </authorList>
    </citation>
    <scope>NUCLEOTIDE SEQUENCE</scope>
    <source>
        <strain evidence="6">ChiW3-316</strain>
    </source>
</reference>
<dbReference type="GO" id="GO:0009007">
    <property type="term" value="F:site-specific DNA-methyltransferase (adenine-specific) activity"/>
    <property type="evidence" value="ECO:0007669"/>
    <property type="project" value="UniProtKB-EC"/>
</dbReference>
<dbReference type="Pfam" id="PF02195">
    <property type="entry name" value="ParB_N"/>
    <property type="match status" value="1"/>
</dbReference>
<dbReference type="InterPro" id="IPR029063">
    <property type="entry name" value="SAM-dependent_MTases_sf"/>
</dbReference>
<dbReference type="InterPro" id="IPR050336">
    <property type="entry name" value="Chromosome_partition/occlusion"/>
</dbReference>
<name>A0A9D1M4Q8_9PROT</name>
<dbReference type="Gene3D" id="3.90.1530.10">
    <property type="entry name" value="Conserved hypothetical protein from pyrococcus furiosus pfu- 392566-001, ParB domain"/>
    <property type="match status" value="1"/>
</dbReference>
<evidence type="ECO:0000256" key="1">
    <source>
        <dbReference type="ARBA" id="ARBA00022603"/>
    </source>
</evidence>
<dbReference type="GO" id="GO:0003677">
    <property type="term" value="F:DNA binding"/>
    <property type="evidence" value="ECO:0007669"/>
    <property type="project" value="InterPro"/>
</dbReference>
<dbReference type="EC" id="2.1.1.-" evidence="4"/>
<dbReference type="Gene3D" id="3.40.50.150">
    <property type="entry name" value="Vaccinia Virus protein VP39"/>
    <property type="match status" value="1"/>
</dbReference>
<keyword evidence="2" id="KW-0808">Transferase</keyword>
<dbReference type="PANTHER" id="PTHR33375:SF1">
    <property type="entry name" value="CHROMOSOME-PARTITIONING PROTEIN PARB-RELATED"/>
    <property type="match status" value="1"/>
</dbReference>
<evidence type="ECO:0000259" key="5">
    <source>
        <dbReference type="SMART" id="SM00470"/>
    </source>
</evidence>
<comment type="similarity">
    <text evidence="4">Belongs to the N(4)/N(6)-methyltransferase family.</text>
</comment>
<dbReference type="PRINTS" id="PR00508">
    <property type="entry name" value="S21N4MTFRASE"/>
</dbReference>
<dbReference type="PANTHER" id="PTHR33375">
    <property type="entry name" value="CHROMOSOME-PARTITIONING PROTEIN PARB-RELATED"/>
    <property type="match status" value="1"/>
</dbReference>
<comment type="caution">
    <text evidence="6">The sequence shown here is derived from an EMBL/GenBank/DDBJ whole genome shotgun (WGS) entry which is preliminary data.</text>
</comment>
<evidence type="ECO:0000313" key="6">
    <source>
        <dbReference type="EMBL" id="HIU53583.1"/>
    </source>
</evidence>
<dbReference type="GO" id="GO:0045881">
    <property type="term" value="P:positive regulation of sporulation resulting in formation of a cellular spore"/>
    <property type="evidence" value="ECO:0007669"/>
    <property type="project" value="TreeGrafter"/>
</dbReference>
<comment type="catalytic activity">
    <reaction evidence="3">
        <text>a 2'-deoxyadenosine in DNA + S-adenosyl-L-methionine = an N(6)-methyl-2'-deoxyadenosine in DNA + S-adenosyl-L-homocysteine + H(+)</text>
        <dbReference type="Rhea" id="RHEA:15197"/>
        <dbReference type="Rhea" id="RHEA-COMP:12418"/>
        <dbReference type="Rhea" id="RHEA-COMP:12419"/>
        <dbReference type="ChEBI" id="CHEBI:15378"/>
        <dbReference type="ChEBI" id="CHEBI:57856"/>
        <dbReference type="ChEBI" id="CHEBI:59789"/>
        <dbReference type="ChEBI" id="CHEBI:90615"/>
        <dbReference type="ChEBI" id="CHEBI:90616"/>
        <dbReference type="EC" id="2.1.1.72"/>
    </reaction>
</comment>
<dbReference type="GO" id="GO:0007059">
    <property type="term" value="P:chromosome segregation"/>
    <property type="evidence" value="ECO:0007669"/>
    <property type="project" value="TreeGrafter"/>
</dbReference>
<keyword evidence="1" id="KW-0489">Methyltransferase</keyword>
<proteinExistence type="inferred from homology"/>
<evidence type="ECO:0000313" key="7">
    <source>
        <dbReference type="Proteomes" id="UP000824107"/>
    </source>
</evidence>
<organism evidence="6 7">
    <name type="scientific">Candidatus Scatocola faecipullorum</name>
    <dbReference type="NCBI Taxonomy" id="2840917"/>
    <lineage>
        <taxon>Bacteria</taxon>
        <taxon>Pseudomonadati</taxon>
        <taxon>Pseudomonadota</taxon>
        <taxon>Alphaproteobacteria</taxon>
        <taxon>Rhodospirillales</taxon>
        <taxon>Rhodospirillaceae</taxon>
        <taxon>Rhodospirillaceae incertae sedis</taxon>
        <taxon>Candidatus Scatocola</taxon>
    </lineage>
</organism>
<dbReference type="EMBL" id="DVNC01000037">
    <property type="protein sequence ID" value="HIU53583.1"/>
    <property type="molecule type" value="Genomic_DNA"/>
</dbReference>
<evidence type="ECO:0000256" key="4">
    <source>
        <dbReference type="RuleBase" id="RU362026"/>
    </source>
</evidence>
<dbReference type="InterPro" id="IPR002941">
    <property type="entry name" value="DNA_methylase_N4/N6"/>
</dbReference>
<dbReference type="AlphaFoldDB" id="A0A9D1M4Q8"/>
<feature type="domain" description="ParB-like N-terminal" evidence="5">
    <location>
        <begin position="9"/>
        <end position="95"/>
    </location>
</feature>
<dbReference type="SUPFAM" id="SSF53335">
    <property type="entry name" value="S-adenosyl-L-methionine-dependent methyltransferases"/>
    <property type="match status" value="1"/>
</dbReference>
<dbReference type="SUPFAM" id="SSF110849">
    <property type="entry name" value="ParB/Sulfiredoxin"/>
    <property type="match status" value="1"/>
</dbReference>
<evidence type="ECO:0000256" key="2">
    <source>
        <dbReference type="ARBA" id="ARBA00022679"/>
    </source>
</evidence>
<dbReference type="InterPro" id="IPR036086">
    <property type="entry name" value="ParB/Sulfiredoxin_sf"/>
</dbReference>
<sequence>MSDMYIKIEYTALENLNPYEGNPKVHDEKQIQQIAKSIERFGFNNPILVDERSEVIAGHGRLLAARLLKLEAVPIVRLIHLSEAEKRAYRIADNKLSENGRWDTDLLKLEFSEIEKLALNLEDELNLDITGFDFKEIDVLLADNKPNEKADEKLNSVPYVPENEIVSQHGDVWLLGKHKVICGDSLQEEIYPRLFKDVKANMVFIDPPFNVKIQGHVCGAGQTKHNEFAFASGEMNEAEFISFLKTSMANIAKYSAENSIHYVCMDWRHIYELTSAARDIYPKMLNMVVWCKKNGGMGSFYRSQHELIFVFQNGKGSHVNNVELGKHGRYRTNVWHYAGVNSFGSEQKNLKMHPTVKPVELVRDAILDVSKRGDIVLDAFLGSGTTLIAAEKAGRVCYGIEYEPLYVDTIIRRYHELTGVWAVRKDDGKPYNELLKEKKNV</sequence>
<gene>
    <name evidence="6" type="ORF">IAD20_05830</name>
</gene>
<dbReference type="InterPro" id="IPR003115">
    <property type="entry name" value="ParB_N"/>
</dbReference>
<dbReference type="GO" id="GO:0032259">
    <property type="term" value="P:methylation"/>
    <property type="evidence" value="ECO:0007669"/>
    <property type="project" value="UniProtKB-KW"/>
</dbReference>
<dbReference type="CDD" id="cd16403">
    <property type="entry name" value="ParB_N_like_MT"/>
    <property type="match status" value="1"/>
</dbReference>
<dbReference type="GO" id="GO:0008170">
    <property type="term" value="F:N-methyltransferase activity"/>
    <property type="evidence" value="ECO:0007669"/>
    <property type="project" value="InterPro"/>
</dbReference>
<evidence type="ECO:0000256" key="3">
    <source>
        <dbReference type="ARBA" id="ARBA00047942"/>
    </source>
</evidence>
<dbReference type="Pfam" id="PF01555">
    <property type="entry name" value="N6_N4_Mtase"/>
    <property type="match status" value="1"/>
</dbReference>
<dbReference type="SMART" id="SM00470">
    <property type="entry name" value="ParB"/>
    <property type="match status" value="1"/>
</dbReference>
<dbReference type="InterPro" id="IPR001091">
    <property type="entry name" value="RM_Methyltransferase"/>
</dbReference>
<protein>
    <recommendedName>
        <fullName evidence="4">Methyltransferase</fullName>
        <ecNumber evidence="4">2.1.1.-</ecNumber>
    </recommendedName>
</protein>
<dbReference type="InterPro" id="IPR015840">
    <property type="entry name" value="DNA_MeTrfase_ParB"/>
</dbReference>
<accession>A0A9D1M4Q8</accession>